<proteinExistence type="predicted"/>
<sequence length="240" mass="27002">MNFIGPHQYAILEINYQLKVLLGVLHGGERSAGCQVNPRFFKKANSSFGIQAWCEAQLSGFRRMLGCFKVENSGPGASLLSSPSYTELGRLVSLTQMGDPLITIIFHHGGSFMTEADGSMSYLSGEICELPDIYTDTLDVFFVRDYHKKIGYDKVSQTWWLVPNRPLQTGLRAIIDYKELMEMCYLAQQNNGVIHVYYEHGVSEPVYIEEAEPMASKGKELMLIPTIFPTPKPTTMHSNF</sequence>
<protein>
    <recommendedName>
        <fullName evidence="1">PB1-like domain-containing protein</fullName>
    </recommendedName>
</protein>
<name>A0A445DUU4_ARAHY</name>
<gene>
    <name evidence="2" type="ORF">Ahy_A03g013161</name>
</gene>
<comment type="caution">
    <text evidence="2">The sequence shown here is derived from an EMBL/GenBank/DDBJ whole genome shotgun (WGS) entry which is preliminary data.</text>
</comment>
<evidence type="ECO:0000259" key="1">
    <source>
        <dbReference type="Pfam" id="PF26130"/>
    </source>
</evidence>
<dbReference type="AlphaFoldDB" id="A0A445DUU4"/>
<dbReference type="InterPro" id="IPR058594">
    <property type="entry name" value="PB1-like_dom_pln"/>
</dbReference>
<feature type="domain" description="PB1-like" evidence="1">
    <location>
        <begin position="100"/>
        <end position="200"/>
    </location>
</feature>
<dbReference type="Proteomes" id="UP000289738">
    <property type="component" value="Chromosome A03"/>
</dbReference>
<keyword evidence="3" id="KW-1185">Reference proteome</keyword>
<evidence type="ECO:0000313" key="3">
    <source>
        <dbReference type="Proteomes" id="UP000289738"/>
    </source>
</evidence>
<dbReference type="EMBL" id="SDMP01000003">
    <property type="protein sequence ID" value="RYR66954.1"/>
    <property type="molecule type" value="Genomic_DNA"/>
</dbReference>
<dbReference type="Pfam" id="PF26130">
    <property type="entry name" value="PB1-like"/>
    <property type="match status" value="1"/>
</dbReference>
<accession>A0A445DUU4</accession>
<reference evidence="2 3" key="1">
    <citation type="submission" date="2019-01" db="EMBL/GenBank/DDBJ databases">
        <title>Sequencing of cultivated peanut Arachis hypogaea provides insights into genome evolution and oil improvement.</title>
        <authorList>
            <person name="Chen X."/>
        </authorList>
    </citation>
    <scope>NUCLEOTIDE SEQUENCE [LARGE SCALE GENOMIC DNA]</scope>
    <source>
        <strain evidence="3">cv. Fuhuasheng</strain>
        <tissue evidence="2">Leaves</tissue>
    </source>
</reference>
<organism evidence="2 3">
    <name type="scientific">Arachis hypogaea</name>
    <name type="common">Peanut</name>
    <dbReference type="NCBI Taxonomy" id="3818"/>
    <lineage>
        <taxon>Eukaryota</taxon>
        <taxon>Viridiplantae</taxon>
        <taxon>Streptophyta</taxon>
        <taxon>Embryophyta</taxon>
        <taxon>Tracheophyta</taxon>
        <taxon>Spermatophyta</taxon>
        <taxon>Magnoliopsida</taxon>
        <taxon>eudicotyledons</taxon>
        <taxon>Gunneridae</taxon>
        <taxon>Pentapetalae</taxon>
        <taxon>rosids</taxon>
        <taxon>fabids</taxon>
        <taxon>Fabales</taxon>
        <taxon>Fabaceae</taxon>
        <taxon>Papilionoideae</taxon>
        <taxon>50 kb inversion clade</taxon>
        <taxon>dalbergioids sensu lato</taxon>
        <taxon>Dalbergieae</taxon>
        <taxon>Pterocarpus clade</taxon>
        <taxon>Arachis</taxon>
    </lineage>
</organism>
<evidence type="ECO:0000313" key="2">
    <source>
        <dbReference type="EMBL" id="RYR66954.1"/>
    </source>
</evidence>